<dbReference type="NCBIfam" id="TIGR02669">
    <property type="entry name" value="SpoIID_LytB"/>
    <property type="match status" value="1"/>
</dbReference>
<sequence length="292" mass="31869">MDVIQPEIPESLETNEQGVPILKVYDTQSEKIEEMDLETYVMGVLAGEMKNDWPLEALKAQAILARTFVLKFVETKDSKYEGADISTDVSEAQAYSEANINEAIRTAVEQTRGMVLSYEGELPQAWFHAHAGGKTELPSVALDYKQGDPAYLAVVDSPDSEDAPEDVKNWTATFTAEQVGKACADTGVQTGTVESIEIDSRGESGRVERFKINGVSVSAPSLRIQIGANKLKSTLIDRVTIQDGKVTFEGRGFGHGVGLSQWGAYAMAEDGKNAEEIVLHYFQGVGIARIWD</sequence>
<dbReference type="InterPro" id="IPR051922">
    <property type="entry name" value="Bact_Sporulation_Assoc"/>
</dbReference>
<dbReference type="InterPro" id="IPR013486">
    <property type="entry name" value="SpoIID/LytB"/>
</dbReference>
<dbReference type="GO" id="GO:0030288">
    <property type="term" value="C:outer membrane-bounded periplasmic space"/>
    <property type="evidence" value="ECO:0007669"/>
    <property type="project" value="TreeGrafter"/>
</dbReference>
<evidence type="ECO:0000313" key="3">
    <source>
        <dbReference type="Proteomes" id="UP000824072"/>
    </source>
</evidence>
<protein>
    <submittedName>
        <fullName evidence="2">SpoIID/LytB domain-containing protein</fullName>
    </submittedName>
</protein>
<evidence type="ECO:0000259" key="1">
    <source>
        <dbReference type="Pfam" id="PF08486"/>
    </source>
</evidence>
<dbReference type="Proteomes" id="UP000824072">
    <property type="component" value="Unassembled WGS sequence"/>
</dbReference>
<feature type="domain" description="Sporulation stage II protein D amidase enhancer LytB N-terminal" evidence="1">
    <location>
        <begin position="26"/>
        <end position="118"/>
    </location>
</feature>
<proteinExistence type="predicted"/>
<name>A0A9D1IEY7_9FIRM</name>
<dbReference type="PANTHER" id="PTHR30032:SF4">
    <property type="entry name" value="AMIDASE ENHANCER"/>
    <property type="match status" value="1"/>
</dbReference>
<gene>
    <name evidence="2" type="ORF">IAB02_08880</name>
</gene>
<dbReference type="Pfam" id="PF08486">
    <property type="entry name" value="SpoIID"/>
    <property type="match status" value="1"/>
</dbReference>
<evidence type="ECO:0000313" key="2">
    <source>
        <dbReference type="EMBL" id="HIU34664.1"/>
    </source>
</evidence>
<comment type="caution">
    <text evidence="2">The sequence shown here is derived from an EMBL/GenBank/DDBJ whole genome shotgun (WGS) entry which is preliminary data.</text>
</comment>
<accession>A0A9D1IEY7</accession>
<reference evidence="2" key="2">
    <citation type="journal article" date="2021" name="PeerJ">
        <title>Extensive microbial diversity within the chicken gut microbiome revealed by metagenomics and culture.</title>
        <authorList>
            <person name="Gilroy R."/>
            <person name="Ravi A."/>
            <person name="Getino M."/>
            <person name="Pursley I."/>
            <person name="Horton D.L."/>
            <person name="Alikhan N.F."/>
            <person name="Baker D."/>
            <person name="Gharbi K."/>
            <person name="Hall N."/>
            <person name="Watson M."/>
            <person name="Adriaenssens E.M."/>
            <person name="Foster-Nyarko E."/>
            <person name="Jarju S."/>
            <person name="Secka A."/>
            <person name="Antonio M."/>
            <person name="Oren A."/>
            <person name="Chaudhuri R.R."/>
            <person name="La Ragione R."/>
            <person name="Hildebrand F."/>
            <person name="Pallen M.J."/>
        </authorList>
    </citation>
    <scope>NUCLEOTIDE SEQUENCE</scope>
    <source>
        <strain evidence="2">ChiHcec3-11533</strain>
    </source>
</reference>
<dbReference type="PANTHER" id="PTHR30032">
    <property type="entry name" value="N-ACETYLMURAMOYL-L-ALANINE AMIDASE-RELATED"/>
    <property type="match status" value="1"/>
</dbReference>
<dbReference type="AlphaFoldDB" id="A0A9D1IEY7"/>
<dbReference type="EMBL" id="DVMU01000192">
    <property type="protein sequence ID" value="HIU34664.1"/>
    <property type="molecule type" value="Genomic_DNA"/>
</dbReference>
<dbReference type="InterPro" id="IPR013693">
    <property type="entry name" value="SpoIID/LytB_N"/>
</dbReference>
<dbReference type="GO" id="GO:0030435">
    <property type="term" value="P:sporulation resulting in formation of a cellular spore"/>
    <property type="evidence" value="ECO:0007669"/>
    <property type="project" value="InterPro"/>
</dbReference>
<organism evidence="2 3">
    <name type="scientific">Candidatus Pullichristensenella excrementigallinarum</name>
    <dbReference type="NCBI Taxonomy" id="2840907"/>
    <lineage>
        <taxon>Bacteria</taxon>
        <taxon>Bacillati</taxon>
        <taxon>Bacillota</taxon>
        <taxon>Clostridia</taxon>
        <taxon>Candidatus Pullichristensenella</taxon>
    </lineage>
</organism>
<reference evidence="2" key="1">
    <citation type="submission" date="2020-10" db="EMBL/GenBank/DDBJ databases">
        <authorList>
            <person name="Gilroy R."/>
        </authorList>
    </citation>
    <scope>NUCLEOTIDE SEQUENCE</scope>
    <source>
        <strain evidence="2">ChiHcec3-11533</strain>
    </source>
</reference>